<protein>
    <submittedName>
        <fullName evidence="1">Uncharacterized protein</fullName>
    </submittedName>
</protein>
<dbReference type="Proteomes" id="UP000230859">
    <property type="component" value="Unassembled WGS sequence"/>
</dbReference>
<gene>
    <name evidence="1" type="ORF">COV74_00630</name>
</gene>
<evidence type="ECO:0000313" key="1">
    <source>
        <dbReference type="EMBL" id="PIQ87472.1"/>
    </source>
</evidence>
<dbReference type="EMBL" id="PCVY01000005">
    <property type="protein sequence ID" value="PIQ87472.1"/>
    <property type="molecule type" value="Genomic_DNA"/>
</dbReference>
<proteinExistence type="predicted"/>
<name>A0A2H0LST3_9BACT</name>
<organism evidence="1 2">
    <name type="scientific">Candidatus Abzuiibacterium crystallinum</name>
    <dbReference type="NCBI Taxonomy" id="1974748"/>
    <lineage>
        <taxon>Bacteria</taxon>
        <taxon>Pseudomonadati</taxon>
        <taxon>Candidatus Omnitrophota</taxon>
        <taxon>Candidatus Abzuiibacterium</taxon>
    </lineage>
</organism>
<evidence type="ECO:0000313" key="2">
    <source>
        <dbReference type="Proteomes" id="UP000230859"/>
    </source>
</evidence>
<comment type="caution">
    <text evidence="1">The sequence shown here is derived from an EMBL/GenBank/DDBJ whole genome shotgun (WGS) entry which is preliminary data.</text>
</comment>
<accession>A0A2H0LST3</accession>
<sequence>MDKVRISLKHCYGIKDLNIEFDLAAEKMFVVYAPNGTMKTSFAESMRDYSIGEKPSDRVYKSRISECEVVNVATGDLLNKEKVFVIQSLDEKYESAKISTLLVNESLRKEYESIYAAINEKKGILLEGLQKASGIKKGLEEMFAMDIAQDPKDFFTALLRLKSEVQDGRYAEFQKIAYESVFNEKVEALLDTKEVKDNLQEYMKIYESLIQESTFFKRGVLNHANAADIVKSLKDNGYFKADHTVNINTAEGKKEIKTEKELERAIQKEKDNILNDPDLVKSFEKIDKKFKNKDTKVFRDYLDSNSALLLELGNLPRLKQKLWGAYLVANKAQQLFPECWQGDFVPDTSN</sequence>
<reference evidence="1 2" key="1">
    <citation type="submission" date="2017-09" db="EMBL/GenBank/DDBJ databases">
        <title>Depth-based differentiation of microbial function through sediment-hosted aquifers and enrichment of novel symbionts in the deep terrestrial subsurface.</title>
        <authorList>
            <person name="Probst A.J."/>
            <person name="Ladd B."/>
            <person name="Jarett J.K."/>
            <person name="Geller-Mcgrath D.E."/>
            <person name="Sieber C.M."/>
            <person name="Emerson J.B."/>
            <person name="Anantharaman K."/>
            <person name="Thomas B.C."/>
            <person name="Malmstrom R."/>
            <person name="Stieglmeier M."/>
            <person name="Klingl A."/>
            <person name="Woyke T."/>
            <person name="Ryan C.M."/>
            <person name="Banfield J.F."/>
        </authorList>
    </citation>
    <scope>NUCLEOTIDE SEQUENCE [LARGE SCALE GENOMIC DNA]</scope>
    <source>
        <strain evidence="1">CG11_big_fil_rev_8_21_14_0_20_45_26</strain>
    </source>
</reference>
<dbReference type="AlphaFoldDB" id="A0A2H0LST3"/>